<keyword evidence="1" id="KW-0812">Transmembrane</keyword>
<reference evidence="2" key="1">
    <citation type="submission" date="2020-01" db="EMBL/GenBank/DDBJ databases">
        <authorList>
            <person name="Meier V. D."/>
            <person name="Meier V D."/>
        </authorList>
    </citation>
    <scope>NUCLEOTIDE SEQUENCE</scope>
    <source>
        <strain evidence="2">HLG_WM_MAG_02</strain>
    </source>
</reference>
<keyword evidence="1" id="KW-1133">Transmembrane helix</keyword>
<gene>
    <name evidence="2" type="ORF">HELGO_WM33048</name>
</gene>
<dbReference type="Gene3D" id="3.40.50.300">
    <property type="entry name" value="P-loop containing nucleotide triphosphate hydrolases"/>
    <property type="match status" value="1"/>
</dbReference>
<protein>
    <recommendedName>
        <fullName evidence="3">NACHT domain-containing protein</fullName>
    </recommendedName>
</protein>
<evidence type="ECO:0008006" key="3">
    <source>
        <dbReference type="Google" id="ProtNLM"/>
    </source>
</evidence>
<evidence type="ECO:0000313" key="2">
    <source>
        <dbReference type="EMBL" id="CAA6806118.1"/>
    </source>
</evidence>
<accession>A0A6S6SIZ7</accession>
<feature type="transmembrane region" description="Helical" evidence="1">
    <location>
        <begin position="501"/>
        <end position="520"/>
    </location>
</feature>
<organism evidence="2">
    <name type="scientific">uncultured Sulfurovum sp</name>
    <dbReference type="NCBI Taxonomy" id="269237"/>
    <lineage>
        <taxon>Bacteria</taxon>
        <taxon>Pseudomonadati</taxon>
        <taxon>Campylobacterota</taxon>
        <taxon>Epsilonproteobacteria</taxon>
        <taxon>Campylobacterales</taxon>
        <taxon>Sulfurovaceae</taxon>
        <taxon>Sulfurovum</taxon>
        <taxon>environmental samples</taxon>
    </lineage>
</organism>
<dbReference type="AlphaFoldDB" id="A0A6S6SIZ7"/>
<dbReference type="InterPro" id="IPR027417">
    <property type="entry name" value="P-loop_NTPase"/>
</dbReference>
<evidence type="ECO:0000256" key="1">
    <source>
        <dbReference type="SAM" id="Phobius"/>
    </source>
</evidence>
<dbReference type="SUPFAM" id="SSF52540">
    <property type="entry name" value="P-loop containing nucleoside triphosphate hydrolases"/>
    <property type="match status" value="1"/>
</dbReference>
<name>A0A6S6SIZ7_9BACT</name>
<sequence length="628" mass="73815">MVDFSDYFDYIKRAYEDKEISDGDGLRLQDIYVESEGEIPTEDTKAKSIKSIEQYILKWTEEKSSKHISLLGEYGQGKSVLSLKVAYEMIQNNHDRIPIIIELRGKSPRNESLESIVASWASTFDIKASGMIRLLEEGKLLVILEGFDEMDMIGDSQRRLEHFNRLWEFARYEKSKVLITGRPNLFLDNEEMVDYLNAFDNRSNLFYSEAIHIKPFNEIQIAEALRNVDKNVRSEILELLKEKTNDSFEDLISRPSTLYQASIIWSELDKENINSASVIEHFLNHAYKRQAEKLRSIGRTGVETLLTNNERKYFMLGIAVGMVQKNGYTNQINRSELEKMVQKLYEFIPDEVSSDYKINKPLKQRMKDNKEALESIFNDIRTSAILVRDLTQNDSFKFAHKSFLEYLNAKYFVEFRYRENKVTYLDKMYKVYMNGIEKSFDQQGVIDFSNETTGFIIDMLNLNEMDINLKQAEYCLDILKFISSKTIIYYQIFFSKIWSKVFRLIFTSLTLILVYLIGYFPDDIKEERSLQVEIIILGTYGYILQFAWSKVKQDSFLAHKNYMKLFSRICDSNLKTSINELKILEFYKNIEAKNLQALSFFDKLVLHFSTKETFLDKFFKKIITKLKK</sequence>
<dbReference type="EMBL" id="CACVAZ010000030">
    <property type="protein sequence ID" value="CAA6806118.1"/>
    <property type="molecule type" value="Genomic_DNA"/>
</dbReference>
<keyword evidence="1" id="KW-0472">Membrane</keyword>
<proteinExistence type="predicted"/>